<keyword evidence="2" id="KW-1185">Reference proteome</keyword>
<evidence type="ECO:0000313" key="1">
    <source>
        <dbReference type="EMBL" id="CAD8189787.1"/>
    </source>
</evidence>
<dbReference type="AlphaFoldDB" id="A0A8S1WM44"/>
<name>A0A8S1WM44_9CILI</name>
<protein>
    <submittedName>
        <fullName evidence="1">Uncharacterized protein</fullName>
    </submittedName>
</protein>
<proteinExistence type="predicted"/>
<accession>A0A8S1WM44</accession>
<dbReference type="EMBL" id="CAJJDO010000094">
    <property type="protein sequence ID" value="CAD8189787.1"/>
    <property type="molecule type" value="Genomic_DNA"/>
</dbReference>
<gene>
    <name evidence="1" type="ORF">PPENT_87.1.T0940204</name>
</gene>
<dbReference type="Proteomes" id="UP000689195">
    <property type="component" value="Unassembled WGS sequence"/>
</dbReference>
<evidence type="ECO:0000313" key="2">
    <source>
        <dbReference type="Proteomes" id="UP000689195"/>
    </source>
</evidence>
<reference evidence="1" key="1">
    <citation type="submission" date="2021-01" db="EMBL/GenBank/DDBJ databases">
        <authorList>
            <consortium name="Genoscope - CEA"/>
            <person name="William W."/>
        </authorList>
    </citation>
    <scope>NUCLEOTIDE SEQUENCE</scope>
</reference>
<organism evidence="1 2">
    <name type="scientific">Paramecium pentaurelia</name>
    <dbReference type="NCBI Taxonomy" id="43138"/>
    <lineage>
        <taxon>Eukaryota</taxon>
        <taxon>Sar</taxon>
        <taxon>Alveolata</taxon>
        <taxon>Ciliophora</taxon>
        <taxon>Intramacronucleata</taxon>
        <taxon>Oligohymenophorea</taxon>
        <taxon>Peniculida</taxon>
        <taxon>Parameciidae</taxon>
        <taxon>Paramecium</taxon>
    </lineage>
</organism>
<sequence>MESDDHVLNALYKLAIKKLLIKMIQDFGQTTFADFIIGLTVEILKKLTEKQEKIELELSKQDIQTITIIIQNYRAKRLDIGRVFKFSDKNRDLALEERESKELIEFFHTSITPQEYLSLKKQIGNIKFSCDHLRQLFQQWEQIVDNLNKNPQQQQVKYTIRSQIEEKKQKEEVVHQPVPVEDVEQQEVKMMKLILLISQIQIYIQQELKNQYKQERNQENENNYLLIKSFQHQQEVQE</sequence>
<comment type="caution">
    <text evidence="1">The sequence shown here is derived from an EMBL/GenBank/DDBJ whole genome shotgun (WGS) entry which is preliminary data.</text>
</comment>